<keyword evidence="1" id="KW-0436">Ligase</keyword>
<sequence>MTDKTSLSYKDAGVDIDAGNALVDRIKGVVKKTRRPEVMGGLG</sequence>
<dbReference type="GO" id="GO:0004641">
    <property type="term" value="F:phosphoribosylformylglycinamidine cyclo-ligase activity"/>
    <property type="evidence" value="ECO:0007669"/>
    <property type="project" value="UniProtKB-EC"/>
</dbReference>
<dbReference type="Gene3D" id="3.30.1330.10">
    <property type="entry name" value="PurM-like, N-terminal domain"/>
    <property type="match status" value="1"/>
</dbReference>
<dbReference type="InterPro" id="IPR036921">
    <property type="entry name" value="PurM-like_N_sf"/>
</dbReference>
<comment type="caution">
    <text evidence="1">The sequence shown here is derived from an EMBL/GenBank/DDBJ whole genome shotgun (WGS) entry which is preliminary data.</text>
</comment>
<evidence type="ECO:0000313" key="1">
    <source>
        <dbReference type="EMBL" id="MDR8263135.1"/>
    </source>
</evidence>
<proteinExistence type="predicted"/>
<feature type="non-terminal residue" evidence="1">
    <location>
        <position position="43"/>
    </location>
</feature>
<dbReference type="EC" id="6.3.3.1" evidence="1"/>
<accession>A0ABD5DDA1</accession>
<protein>
    <submittedName>
        <fullName evidence="1">Phosphoribosylformylglycinamidine cyclo-ligase</fullName>
        <ecNumber evidence="1">6.3.3.1</ecNumber>
    </submittedName>
</protein>
<dbReference type="AlphaFoldDB" id="A0ABD5DDA1"/>
<organism evidence="1">
    <name type="scientific">Acinetobacter baumannii</name>
    <dbReference type="NCBI Taxonomy" id="470"/>
    <lineage>
        <taxon>Bacteria</taxon>
        <taxon>Pseudomonadati</taxon>
        <taxon>Pseudomonadota</taxon>
        <taxon>Gammaproteobacteria</taxon>
        <taxon>Moraxellales</taxon>
        <taxon>Moraxellaceae</taxon>
        <taxon>Acinetobacter</taxon>
        <taxon>Acinetobacter calcoaceticus/baumannii complex</taxon>
    </lineage>
</organism>
<reference evidence="1" key="1">
    <citation type="submission" date="2019-07" db="EMBL/GenBank/DDBJ databases">
        <title>Biological characteristics of mucoid Acinetobacter baumannii from a general hospital in China.</title>
        <authorList>
            <person name="Hua X."/>
            <person name="Yu Y."/>
        </authorList>
    </citation>
    <scope>NUCLEOTIDE SEQUENCE [LARGE SCALE GENOMIC DNA]</scope>
    <source>
        <strain evidence="1">N41</strain>
    </source>
</reference>
<name>A0ABD5DDA1_ACIBA</name>
<gene>
    <name evidence="1" type="ORF">FPK87_22215</name>
</gene>
<dbReference type="EMBL" id="VMBB01000408">
    <property type="protein sequence ID" value="MDR8263135.1"/>
    <property type="molecule type" value="Genomic_DNA"/>
</dbReference>